<reference evidence="2 3" key="1">
    <citation type="submission" date="2019-01" db="EMBL/GenBank/DDBJ databases">
        <title>Nocardioides guangzhouensis sp. nov., an actinobacterium isolated from soil.</title>
        <authorList>
            <person name="Fu Y."/>
            <person name="Cai Y."/>
            <person name="Lin Z."/>
            <person name="Chen P."/>
        </authorList>
    </citation>
    <scope>NUCLEOTIDE SEQUENCE [LARGE SCALE GENOMIC DNA]</scope>
    <source>
        <strain evidence="2 3">NBRC 105384</strain>
    </source>
</reference>
<name>A0A4Q5J2F9_9ACTN</name>
<accession>A0A4Q5J2F9</accession>
<organism evidence="2 3">
    <name type="scientific">Nocardioides iriomotensis</name>
    <dbReference type="NCBI Taxonomy" id="715784"/>
    <lineage>
        <taxon>Bacteria</taxon>
        <taxon>Bacillati</taxon>
        <taxon>Actinomycetota</taxon>
        <taxon>Actinomycetes</taxon>
        <taxon>Propionibacteriales</taxon>
        <taxon>Nocardioidaceae</taxon>
        <taxon>Nocardioides</taxon>
    </lineage>
</organism>
<evidence type="ECO:0000256" key="1">
    <source>
        <dbReference type="SAM" id="MobiDB-lite"/>
    </source>
</evidence>
<dbReference type="AlphaFoldDB" id="A0A4Q5J2F9"/>
<evidence type="ECO:0008006" key="4">
    <source>
        <dbReference type="Google" id="ProtNLM"/>
    </source>
</evidence>
<protein>
    <recommendedName>
        <fullName evidence="4">Cobyrinic acid a,c-diamide synthase</fullName>
    </recommendedName>
</protein>
<feature type="region of interest" description="Disordered" evidence="1">
    <location>
        <begin position="1"/>
        <end position="61"/>
    </location>
</feature>
<comment type="caution">
    <text evidence="2">The sequence shown here is derived from an EMBL/GenBank/DDBJ whole genome shotgun (WGS) entry which is preliminary data.</text>
</comment>
<dbReference type="OrthoDB" id="3825678at2"/>
<dbReference type="Proteomes" id="UP000291189">
    <property type="component" value="Unassembled WGS sequence"/>
</dbReference>
<sequence>MPRRVTLPTADDLFRPTVVPDPVEDDTRAGADRAAPLREPEPHEPEPAAKGTGSGRVKHDEKMTVYITSDELLEIEHARLMLRRAHGLGVDRGRLVRAAVAIALADLEANGEDSVLVQRLSDRAAG</sequence>
<feature type="compositionally biased region" description="Basic and acidic residues" evidence="1">
    <location>
        <begin position="25"/>
        <end position="47"/>
    </location>
</feature>
<dbReference type="EMBL" id="SDPU01000023">
    <property type="protein sequence ID" value="RYU11641.1"/>
    <property type="molecule type" value="Genomic_DNA"/>
</dbReference>
<keyword evidence="3" id="KW-1185">Reference proteome</keyword>
<evidence type="ECO:0000313" key="3">
    <source>
        <dbReference type="Proteomes" id="UP000291189"/>
    </source>
</evidence>
<proteinExistence type="predicted"/>
<dbReference type="RefSeq" id="WP_129987916.1">
    <property type="nucleotide sequence ID" value="NZ_SDPU01000023.1"/>
</dbReference>
<evidence type="ECO:0000313" key="2">
    <source>
        <dbReference type="EMBL" id="RYU11641.1"/>
    </source>
</evidence>
<gene>
    <name evidence="2" type="ORF">ETU37_13890</name>
</gene>